<keyword evidence="4" id="KW-1185">Reference proteome</keyword>
<feature type="transmembrane region" description="Helical" evidence="2">
    <location>
        <begin position="121"/>
        <end position="144"/>
    </location>
</feature>
<dbReference type="Proteomes" id="UP000002432">
    <property type="component" value="Chromosome"/>
</dbReference>
<evidence type="ECO:0000313" key="4">
    <source>
        <dbReference type="Proteomes" id="UP000002432"/>
    </source>
</evidence>
<feature type="region of interest" description="Disordered" evidence="1">
    <location>
        <begin position="151"/>
        <end position="189"/>
    </location>
</feature>
<dbReference type="EMBL" id="CP000360">
    <property type="protein sequence ID" value="ABF41597.1"/>
    <property type="molecule type" value="Genomic_DNA"/>
</dbReference>
<evidence type="ECO:0000313" key="3">
    <source>
        <dbReference type="EMBL" id="ABF41597.1"/>
    </source>
</evidence>
<dbReference type="RefSeq" id="WP_011523398.1">
    <property type="nucleotide sequence ID" value="NC_008009.1"/>
</dbReference>
<dbReference type="STRING" id="204669.Acid345_2596"/>
<keyword evidence="2" id="KW-1133">Transmembrane helix</keyword>
<accession>Q1INF3</accession>
<feature type="transmembrane region" description="Helical" evidence="2">
    <location>
        <begin position="91"/>
        <end position="109"/>
    </location>
</feature>
<dbReference type="AlphaFoldDB" id="Q1INF3"/>
<reference evidence="3 4" key="1">
    <citation type="journal article" date="2009" name="Appl. Environ. Microbiol.">
        <title>Three genomes from the phylum Acidobacteria provide insight into the lifestyles of these microorganisms in soils.</title>
        <authorList>
            <person name="Ward N.L."/>
            <person name="Challacombe J.F."/>
            <person name="Janssen P.H."/>
            <person name="Henrissat B."/>
            <person name="Coutinho P.M."/>
            <person name="Wu M."/>
            <person name="Xie G."/>
            <person name="Haft D.H."/>
            <person name="Sait M."/>
            <person name="Badger J."/>
            <person name="Barabote R.D."/>
            <person name="Bradley B."/>
            <person name="Brettin T.S."/>
            <person name="Brinkac L.M."/>
            <person name="Bruce D."/>
            <person name="Creasy T."/>
            <person name="Daugherty S.C."/>
            <person name="Davidsen T.M."/>
            <person name="DeBoy R.T."/>
            <person name="Detter J.C."/>
            <person name="Dodson R.J."/>
            <person name="Durkin A.S."/>
            <person name="Ganapathy A."/>
            <person name="Gwinn-Giglio M."/>
            <person name="Han C.S."/>
            <person name="Khouri H."/>
            <person name="Kiss H."/>
            <person name="Kothari S.P."/>
            <person name="Madupu R."/>
            <person name="Nelson K.E."/>
            <person name="Nelson W.C."/>
            <person name="Paulsen I."/>
            <person name="Penn K."/>
            <person name="Ren Q."/>
            <person name="Rosovitz M.J."/>
            <person name="Selengut J.D."/>
            <person name="Shrivastava S."/>
            <person name="Sullivan S.A."/>
            <person name="Tapia R."/>
            <person name="Thompson L.S."/>
            <person name="Watkins K.L."/>
            <person name="Yang Q."/>
            <person name="Yu C."/>
            <person name="Zafar N."/>
            <person name="Zhou L."/>
            <person name="Kuske C.R."/>
        </authorList>
    </citation>
    <scope>NUCLEOTIDE SEQUENCE [LARGE SCALE GENOMIC DNA]</scope>
    <source>
        <strain evidence="3 4">Ellin345</strain>
    </source>
</reference>
<dbReference type="OrthoDB" id="120496at2"/>
<dbReference type="KEGG" id="aba:Acid345_2596"/>
<gene>
    <name evidence="3" type="ordered locus">Acid345_2596</name>
</gene>
<feature type="transmembrane region" description="Helical" evidence="2">
    <location>
        <begin position="62"/>
        <end position="84"/>
    </location>
</feature>
<protein>
    <submittedName>
        <fullName evidence="3">Uncharacterized protein</fullName>
    </submittedName>
</protein>
<dbReference type="HOGENOM" id="CLU_089643_0_0_0"/>
<name>Q1INF3_KORVE</name>
<evidence type="ECO:0000256" key="2">
    <source>
        <dbReference type="SAM" id="Phobius"/>
    </source>
</evidence>
<feature type="compositionally biased region" description="Polar residues" evidence="1">
    <location>
        <begin position="155"/>
        <end position="166"/>
    </location>
</feature>
<sequence>MYGTGPAPDTPQFQTKETPGTDICKFCGMPIGGQYYRVGQSMACATCAEKMRIEGPQNPHGAYARALVFGIGASIAGLIIYATFEIMTGWIIGYLSLLVGFMVGRAMMAGSQGWGGTKYQITAALLTYFAVSIAAVPVMISVMGKQSHKPAQVKNVPQTTAPQSVTPAPDRTPDASDSAQPATKPQKPKMGMGSAFGLLLLLGLASPFIELASPLHGLIGLFILYIGIQIAWKTAAGKQQPAITGPY</sequence>
<dbReference type="EnsemblBacteria" id="ABF41597">
    <property type="protein sequence ID" value="ABF41597"/>
    <property type="gene ID" value="Acid345_2596"/>
</dbReference>
<keyword evidence="2" id="KW-0812">Transmembrane</keyword>
<dbReference type="eggNOG" id="ENOG50330EI">
    <property type="taxonomic scope" value="Bacteria"/>
</dbReference>
<proteinExistence type="predicted"/>
<feature type="transmembrane region" description="Helical" evidence="2">
    <location>
        <begin position="215"/>
        <end position="232"/>
    </location>
</feature>
<organism evidence="3 4">
    <name type="scientific">Koribacter versatilis (strain Ellin345)</name>
    <dbReference type="NCBI Taxonomy" id="204669"/>
    <lineage>
        <taxon>Bacteria</taxon>
        <taxon>Pseudomonadati</taxon>
        <taxon>Acidobacteriota</taxon>
        <taxon>Terriglobia</taxon>
        <taxon>Terriglobales</taxon>
        <taxon>Candidatus Korobacteraceae</taxon>
        <taxon>Candidatus Korobacter</taxon>
    </lineage>
</organism>
<keyword evidence="2" id="KW-0472">Membrane</keyword>
<feature type="transmembrane region" description="Helical" evidence="2">
    <location>
        <begin position="190"/>
        <end position="209"/>
    </location>
</feature>
<evidence type="ECO:0000256" key="1">
    <source>
        <dbReference type="SAM" id="MobiDB-lite"/>
    </source>
</evidence>